<evidence type="ECO:0000256" key="9">
    <source>
        <dbReference type="ARBA" id="ARBA00030865"/>
    </source>
</evidence>
<dbReference type="GO" id="GO:0006424">
    <property type="term" value="P:glutamyl-tRNA aminoacylation"/>
    <property type="evidence" value="ECO:0007669"/>
    <property type="project" value="InterPro"/>
</dbReference>
<dbReference type="EMBL" id="CAEY01001817">
    <property type="status" value="NOT_ANNOTATED_CDS"/>
    <property type="molecule type" value="Genomic_DNA"/>
</dbReference>
<evidence type="ECO:0000256" key="15">
    <source>
        <dbReference type="ARBA" id="ARBA00047479"/>
    </source>
</evidence>
<dbReference type="NCBIfam" id="TIGR00464">
    <property type="entry name" value="gltX_bact"/>
    <property type="match status" value="1"/>
</dbReference>
<dbReference type="InterPro" id="IPR001412">
    <property type="entry name" value="aa-tRNA-synth_I_CS"/>
</dbReference>
<reference evidence="19" key="2">
    <citation type="submission" date="2015-06" db="UniProtKB">
        <authorList>
            <consortium name="EnsemblMetazoa"/>
        </authorList>
    </citation>
    <scope>IDENTIFICATION</scope>
</reference>
<evidence type="ECO:0000256" key="4">
    <source>
        <dbReference type="ARBA" id="ARBA00022598"/>
    </source>
</evidence>
<accession>T1K822</accession>
<evidence type="ECO:0000259" key="18">
    <source>
        <dbReference type="Pfam" id="PF00749"/>
    </source>
</evidence>
<keyword evidence="20" id="KW-1185">Reference proteome</keyword>
<gene>
    <name evidence="19" type="primary">107361338</name>
</gene>
<dbReference type="GO" id="GO:0005524">
    <property type="term" value="F:ATP binding"/>
    <property type="evidence" value="ECO:0007669"/>
    <property type="project" value="UniProtKB-KW"/>
</dbReference>
<dbReference type="EnsemblMetazoa" id="tetur06g06420.1">
    <property type="protein sequence ID" value="tetur06g06420.1"/>
    <property type="gene ID" value="tetur06g06420"/>
</dbReference>
<dbReference type="InterPro" id="IPR014729">
    <property type="entry name" value="Rossmann-like_a/b/a_fold"/>
</dbReference>
<dbReference type="AlphaFoldDB" id="T1K822"/>
<dbReference type="InterPro" id="IPR049940">
    <property type="entry name" value="GluQ/Sye"/>
</dbReference>
<comment type="catalytic activity">
    <reaction evidence="16">
        <text>tRNA(Gln) + L-glutamate + ATP = L-glutamyl-tRNA(Gln) + AMP + diphosphate</text>
        <dbReference type="Rhea" id="RHEA:64612"/>
        <dbReference type="Rhea" id="RHEA-COMP:9662"/>
        <dbReference type="Rhea" id="RHEA-COMP:9684"/>
        <dbReference type="ChEBI" id="CHEBI:29985"/>
        <dbReference type="ChEBI" id="CHEBI:30616"/>
        <dbReference type="ChEBI" id="CHEBI:33019"/>
        <dbReference type="ChEBI" id="CHEBI:78442"/>
        <dbReference type="ChEBI" id="CHEBI:78520"/>
        <dbReference type="ChEBI" id="CHEBI:456215"/>
    </reaction>
    <physiologicalReaction direction="left-to-right" evidence="16">
        <dbReference type="Rhea" id="RHEA:64613"/>
    </physiologicalReaction>
</comment>
<name>T1K822_TETUR</name>
<dbReference type="InterPro" id="IPR000924">
    <property type="entry name" value="Glu/Gln-tRNA-synth"/>
</dbReference>
<dbReference type="CDD" id="cd00808">
    <property type="entry name" value="GluRS_core"/>
    <property type="match status" value="1"/>
</dbReference>
<dbReference type="HOGENOM" id="CLU_015768_6_3_1"/>
<dbReference type="PROSITE" id="PS00178">
    <property type="entry name" value="AA_TRNA_LIGASE_I"/>
    <property type="match status" value="1"/>
</dbReference>
<dbReference type="SUPFAM" id="SSF52374">
    <property type="entry name" value="Nucleotidylyl transferase"/>
    <property type="match status" value="1"/>
</dbReference>
<keyword evidence="5 17" id="KW-0547">Nucleotide-binding</keyword>
<evidence type="ECO:0000256" key="11">
    <source>
        <dbReference type="ARBA" id="ARBA00044142"/>
    </source>
</evidence>
<dbReference type="KEGG" id="tut:107361338"/>
<dbReference type="GO" id="GO:0008270">
    <property type="term" value="F:zinc ion binding"/>
    <property type="evidence" value="ECO:0007669"/>
    <property type="project" value="InterPro"/>
</dbReference>
<proteinExistence type="inferred from homology"/>
<evidence type="ECO:0000256" key="13">
    <source>
        <dbReference type="ARBA" id="ARBA00044313"/>
    </source>
</evidence>
<evidence type="ECO:0000256" key="17">
    <source>
        <dbReference type="RuleBase" id="RU363037"/>
    </source>
</evidence>
<dbReference type="GO" id="GO:0004818">
    <property type="term" value="F:glutamate-tRNA ligase activity"/>
    <property type="evidence" value="ECO:0007669"/>
    <property type="project" value="UniProtKB-EC"/>
</dbReference>
<dbReference type="InterPro" id="IPR004527">
    <property type="entry name" value="Glu-tRNA-ligase_bac/mito"/>
</dbReference>
<feature type="domain" description="Glutamyl/glutaminyl-tRNA synthetase class Ib catalytic" evidence="18">
    <location>
        <begin position="3"/>
        <end position="318"/>
    </location>
</feature>
<dbReference type="OMA" id="HGATNVM"/>
<evidence type="ECO:0000256" key="6">
    <source>
        <dbReference type="ARBA" id="ARBA00022840"/>
    </source>
</evidence>
<dbReference type="GO" id="GO:0050561">
    <property type="term" value="F:glutamate-tRNA(Gln) ligase activity"/>
    <property type="evidence" value="ECO:0007669"/>
    <property type="project" value="UniProtKB-EC"/>
</dbReference>
<evidence type="ECO:0000256" key="1">
    <source>
        <dbReference type="ARBA" id="ARBA00004173"/>
    </source>
</evidence>
<dbReference type="Proteomes" id="UP000015104">
    <property type="component" value="Unassembled WGS sequence"/>
</dbReference>
<evidence type="ECO:0000256" key="8">
    <source>
        <dbReference type="ARBA" id="ARBA00023146"/>
    </source>
</evidence>
<dbReference type="SUPFAM" id="SSF48163">
    <property type="entry name" value="An anticodon-binding domain of class I aminoacyl-tRNA synthetases"/>
    <property type="match status" value="1"/>
</dbReference>
<evidence type="ECO:0000313" key="19">
    <source>
        <dbReference type="EnsemblMetazoa" id="tetur06g06420.1"/>
    </source>
</evidence>
<dbReference type="GO" id="GO:0000049">
    <property type="term" value="F:tRNA binding"/>
    <property type="evidence" value="ECO:0007669"/>
    <property type="project" value="InterPro"/>
</dbReference>
<dbReference type="HAMAP" id="MF_00022">
    <property type="entry name" value="Glu_tRNA_synth_type1"/>
    <property type="match status" value="1"/>
</dbReference>
<comment type="catalytic activity">
    <reaction evidence="15">
        <text>tRNA(Glx) + L-glutamate + ATP = L-glutamyl-tRNA(Glx) + AMP + diphosphate</text>
        <dbReference type="Rhea" id="RHEA:18397"/>
        <dbReference type="Rhea" id="RHEA-COMP:9713"/>
        <dbReference type="Rhea" id="RHEA-COMP:9716"/>
        <dbReference type="ChEBI" id="CHEBI:29985"/>
        <dbReference type="ChEBI" id="CHEBI:30616"/>
        <dbReference type="ChEBI" id="CHEBI:33019"/>
        <dbReference type="ChEBI" id="CHEBI:78442"/>
        <dbReference type="ChEBI" id="CHEBI:78520"/>
        <dbReference type="ChEBI" id="CHEBI:456215"/>
        <dbReference type="EC" id="6.1.1.24"/>
    </reaction>
    <physiologicalReaction direction="left-to-right" evidence="15">
        <dbReference type="Rhea" id="RHEA:18398"/>
    </physiologicalReaction>
</comment>
<protein>
    <recommendedName>
        <fullName evidence="11">Nondiscriminating glutamyl-tRNA synthetase EARS2, mitochondrial</fullName>
        <ecNumber evidence="3">6.1.1.17</ecNumber>
        <ecNumber evidence="10">6.1.1.24</ecNumber>
    </recommendedName>
    <alternativeName>
        <fullName evidence="13">Glutamate--tRNA(Gln) ligase EARS2, mitochondrial</fullName>
    </alternativeName>
    <alternativeName>
        <fullName evidence="9">Glutamyl-tRNA synthetase</fullName>
    </alternativeName>
    <alternativeName>
        <fullName evidence="12">Mitochondrial glutamyl-tRNA synthetase</fullName>
    </alternativeName>
</protein>
<evidence type="ECO:0000256" key="2">
    <source>
        <dbReference type="ARBA" id="ARBA00007894"/>
    </source>
</evidence>
<evidence type="ECO:0000256" key="10">
    <source>
        <dbReference type="ARBA" id="ARBA00044054"/>
    </source>
</evidence>
<dbReference type="eggNOG" id="KOG1149">
    <property type="taxonomic scope" value="Eukaryota"/>
</dbReference>
<evidence type="ECO:0000256" key="7">
    <source>
        <dbReference type="ARBA" id="ARBA00022917"/>
    </source>
</evidence>
<dbReference type="PANTHER" id="PTHR43311">
    <property type="entry name" value="GLUTAMATE--TRNA LIGASE"/>
    <property type="match status" value="1"/>
</dbReference>
<evidence type="ECO:0000313" key="20">
    <source>
        <dbReference type="Proteomes" id="UP000015104"/>
    </source>
</evidence>
<dbReference type="FunFam" id="3.40.50.620:FF:000045">
    <property type="entry name" value="Glutamate--tRNA ligase, mitochondrial"/>
    <property type="match status" value="1"/>
</dbReference>
<evidence type="ECO:0000256" key="14">
    <source>
        <dbReference type="ARBA" id="ARBA00047366"/>
    </source>
</evidence>
<dbReference type="EC" id="6.1.1.24" evidence="10"/>
<reference evidence="20" key="1">
    <citation type="submission" date="2011-08" db="EMBL/GenBank/DDBJ databases">
        <authorList>
            <person name="Rombauts S."/>
        </authorList>
    </citation>
    <scope>NUCLEOTIDE SEQUENCE</scope>
    <source>
        <strain evidence="20">London</strain>
    </source>
</reference>
<dbReference type="EC" id="6.1.1.17" evidence="3"/>
<organism evidence="19 20">
    <name type="scientific">Tetranychus urticae</name>
    <name type="common">Two-spotted spider mite</name>
    <dbReference type="NCBI Taxonomy" id="32264"/>
    <lineage>
        <taxon>Eukaryota</taxon>
        <taxon>Metazoa</taxon>
        <taxon>Ecdysozoa</taxon>
        <taxon>Arthropoda</taxon>
        <taxon>Chelicerata</taxon>
        <taxon>Arachnida</taxon>
        <taxon>Acari</taxon>
        <taxon>Acariformes</taxon>
        <taxon>Trombidiformes</taxon>
        <taxon>Prostigmata</taxon>
        <taxon>Eleutherengona</taxon>
        <taxon>Raphignathae</taxon>
        <taxon>Tetranychoidea</taxon>
        <taxon>Tetranychidae</taxon>
        <taxon>Tetranychus</taxon>
    </lineage>
</organism>
<dbReference type="InterPro" id="IPR033910">
    <property type="entry name" value="GluRS_core"/>
</dbReference>
<sequence>MVVTVRFAPSPTGFLHLGGLRTAIINYLFARKQGGTFILRIEDTDQSRIVSSSLADIFDVLNWVGIKPDKGPFTKEDAPNYVQSARLDIYKEKANELLDKGLAYRCFCSTTRLDLLRKEALKNRNIPRYDNRCRFLSDKEIDEKLSEKADYALRFRSEDQIVNVDDLIYGSTRFDVKNSEGDFIILKSNKFPSYHLANVIDDHSMEITHVLRGEEWLLSTPKHLMIYNAFGWDPPKFAHIPIILNEDGKKLSKRHQDLGVMSLKSRGYYPETIINYLMLTSSSFELKSNKLASLEEIVQQFNFDTIHRSRCKVSYSKLKALNRFAIKTKLEDDKQGFLLTLRNYLKDRFGEKVIDNETDDHLIFLFTESSGRYSNFGDFVEELGFVWTPCDPAWACDQFLPLGDLDKSVGGCLELISKEWSNSKERMDKLPFLKTYCSEKNVDYRLLMRFLRYSLVNSEIGLPVGQMLYVLGAEEFSRRVKKGIEYTKNQLKNSN</sequence>
<evidence type="ECO:0000256" key="12">
    <source>
        <dbReference type="ARBA" id="ARBA00044251"/>
    </source>
</evidence>
<dbReference type="InterPro" id="IPR008925">
    <property type="entry name" value="aa_tRNA-synth_I_cd-bd_sf"/>
</dbReference>
<dbReference type="Pfam" id="PF00749">
    <property type="entry name" value="tRNA-synt_1c"/>
    <property type="match status" value="1"/>
</dbReference>
<evidence type="ECO:0000256" key="5">
    <source>
        <dbReference type="ARBA" id="ARBA00022741"/>
    </source>
</evidence>
<dbReference type="OrthoDB" id="428822at2759"/>
<dbReference type="Gene3D" id="1.10.10.350">
    <property type="match status" value="1"/>
</dbReference>
<dbReference type="STRING" id="32264.T1K822"/>
<dbReference type="PANTHER" id="PTHR43311:SF2">
    <property type="entry name" value="GLUTAMATE--TRNA LIGASE, MITOCHONDRIAL-RELATED"/>
    <property type="match status" value="1"/>
</dbReference>
<evidence type="ECO:0000256" key="3">
    <source>
        <dbReference type="ARBA" id="ARBA00012835"/>
    </source>
</evidence>
<keyword evidence="8 17" id="KW-0030">Aminoacyl-tRNA synthetase</keyword>
<evidence type="ECO:0000256" key="16">
    <source>
        <dbReference type="ARBA" id="ARBA00047689"/>
    </source>
</evidence>
<dbReference type="PRINTS" id="PR00987">
    <property type="entry name" value="TRNASYNTHGLU"/>
</dbReference>
<keyword evidence="4 17" id="KW-0436">Ligase</keyword>
<comment type="subcellular location">
    <subcellularLocation>
        <location evidence="1">Mitochondrion</location>
    </subcellularLocation>
</comment>
<keyword evidence="6 17" id="KW-0067">ATP-binding</keyword>
<dbReference type="InterPro" id="IPR020058">
    <property type="entry name" value="Glu/Gln-tRNA-synth_Ib_cat-dom"/>
</dbReference>
<keyword evidence="7 17" id="KW-0648">Protein biosynthesis</keyword>
<comment type="similarity">
    <text evidence="2">Belongs to the class-I aminoacyl-tRNA synthetase family. Glutamate--tRNA ligase type 1 subfamily.</text>
</comment>
<dbReference type="Gene3D" id="3.40.50.620">
    <property type="entry name" value="HUPs"/>
    <property type="match status" value="1"/>
</dbReference>
<dbReference type="InterPro" id="IPR020751">
    <property type="entry name" value="aa-tRNA-synth_I_codon-bd_sub2"/>
</dbReference>
<comment type="catalytic activity">
    <reaction evidence="14">
        <text>tRNA(Glu) + L-glutamate + ATP = L-glutamyl-tRNA(Glu) + AMP + diphosphate</text>
        <dbReference type="Rhea" id="RHEA:23540"/>
        <dbReference type="Rhea" id="RHEA-COMP:9663"/>
        <dbReference type="Rhea" id="RHEA-COMP:9680"/>
        <dbReference type="ChEBI" id="CHEBI:29985"/>
        <dbReference type="ChEBI" id="CHEBI:30616"/>
        <dbReference type="ChEBI" id="CHEBI:33019"/>
        <dbReference type="ChEBI" id="CHEBI:78442"/>
        <dbReference type="ChEBI" id="CHEBI:78520"/>
        <dbReference type="ChEBI" id="CHEBI:456215"/>
        <dbReference type="EC" id="6.1.1.17"/>
    </reaction>
    <physiologicalReaction direction="left-to-right" evidence="14">
        <dbReference type="Rhea" id="RHEA:23541"/>
    </physiologicalReaction>
</comment>
<dbReference type="GO" id="GO:0005739">
    <property type="term" value="C:mitochondrion"/>
    <property type="evidence" value="ECO:0007669"/>
    <property type="project" value="UniProtKB-SubCell"/>
</dbReference>